<keyword evidence="4" id="KW-1185">Reference proteome</keyword>
<organism evidence="3 4">
    <name type="scientific">Nonomuraea jabiensis</name>
    <dbReference type="NCBI Taxonomy" id="882448"/>
    <lineage>
        <taxon>Bacteria</taxon>
        <taxon>Bacillati</taxon>
        <taxon>Actinomycetota</taxon>
        <taxon>Actinomycetes</taxon>
        <taxon>Streptosporangiales</taxon>
        <taxon>Streptosporangiaceae</taxon>
        <taxon>Nonomuraea</taxon>
    </lineage>
</organism>
<reference evidence="3 4" key="1">
    <citation type="submission" date="2020-08" db="EMBL/GenBank/DDBJ databases">
        <title>Sequencing the genomes of 1000 actinobacteria strains.</title>
        <authorList>
            <person name="Klenk H.-P."/>
        </authorList>
    </citation>
    <scope>NUCLEOTIDE SEQUENCE [LARGE SCALE GENOMIC DNA]</scope>
    <source>
        <strain evidence="3 4">DSM 45507</strain>
    </source>
</reference>
<dbReference type="NCBIfam" id="NF033559">
    <property type="entry name" value="transpos_IS1634"/>
    <property type="match status" value="1"/>
</dbReference>
<feature type="transmembrane region" description="Helical" evidence="1">
    <location>
        <begin position="427"/>
        <end position="444"/>
    </location>
</feature>
<evidence type="ECO:0000313" key="4">
    <source>
        <dbReference type="Proteomes" id="UP000579153"/>
    </source>
</evidence>
<evidence type="ECO:0000313" key="3">
    <source>
        <dbReference type="EMBL" id="MBB5784177.1"/>
    </source>
</evidence>
<gene>
    <name evidence="3" type="ORF">HD596_010933</name>
</gene>
<name>A0A7W9GI52_9ACTN</name>
<dbReference type="InterPro" id="IPR025457">
    <property type="entry name" value="DUF4277"/>
</dbReference>
<accession>A0A7W9GI52</accession>
<evidence type="ECO:0000259" key="2">
    <source>
        <dbReference type="Pfam" id="PF14104"/>
    </source>
</evidence>
<dbReference type="AlphaFoldDB" id="A0A7W9GI52"/>
<protein>
    <submittedName>
        <fullName evidence="3">Transposase</fullName>
    </submittedName>
</protein>
<dbReference type="PANTHER" id="PTHR34614:SF2">
    <property type="entry name" value="TRANSPOSASE IS4-LIKE DOMAIN-CONTAINING PROTEIN"/>
    <property type="match status" value="1"/>
</dbReference>
<comment type="caution">
    <text evidence="3">The sequence shown here is derived from an EMBL/GenBank/DDBJ whole genome shotgun (WGS) entry which is preliminary data.</text>
</comment>
<dbReference type="Pfam" id="PF14104">
    <property type="entry name" value="DUF4277"/>
    <property type="match status" value="1"/>
</dbReference>
<evidence type="ECO:0000256" key="1">
    <source>
        <dbReference type="SAM" id="Phobius"/>
    </source>
</evidence>
<dbReference type="PANTHER" id="PTHR34614">
    <property type="match status" value="1"/>
</dbReference>
<proteinExistence type="predicted"/>
<keyword evidence="1" id="KW-1133">Transmembrane helix</keyword>
<keyword evidence="1" id="KW-0472">Membrane</keyword>
<sequence>MVAGFCSRLRIRELVDAACPVRDTAELTHGQVIEVLVANRLTSPAPLVHVQAWARQWAVGEAFGVEPELLNDDRIGRALDAIAPHLDQLVGSVGLAAIEAFGIDVTRLHWDMTSISLHGDYDDAESGFARPRFGHPKDRRPDLKQIQSGIAVSSDGAIPVFHRAYDGAAGEVAQVIGAMQALQRLAGPQQVLMVGDSKLISYANLAAMIADEVGFIAPASKMFISAQTLAGLDLATARPVDYIAARDAGKSADRRGVWHVHEDTMTLAGPRKNDPVLRLRRIFVHSSARAQAAASARAKKLDRAREDLVRLERGLGSRHYPDEQAVTDRITAIGRARRVSAYLTAETGTDRLTGKPTLAWHFDAHALDAEAATDGWYALLTNLDPRQADTEQVLRHYKGQEAVERRYQAFKGPLAVTNLYLKNNRRINALITVICLALLIFCLIERQVRLALAARGATKVDGLYAGRPAVPTGKLVLDALAGIRLIPGIGQSPPTIPQPTDLQLHLLDLLDIDPRDLR</sequence>
<keyword evidence="1" id="KW-0812">Transmembrane</keyword>
<dbReference type="SUPFAM" id="SSF53098">
    <property type="entry name" value="Ribonuclease H-like"/>
    <property type="match status" value="1"/>
</dbReference>
<feature type="domain" description="DUF4277" evidence="2">
    <location>
        <begin position="1"/>
        <end position="83"/>
    </location>
</feature>
<dbReference type="EMBL" id="JACHMB010000001">
    <property type="protein sequence ID" value="MBB5784177.1"/>
    <property type="molecule type" value="Genomic_DNA"/>
</dbReference>
<dbReference type="InterPro" id="IPR047654">
    <property type="entry name" value="IS1634_transpos"/>
</dbReference>
<dbReference type="InterPro" id="IPR012337">
    <property type="entry name" value="RNaseH-like_sf"/>
</dbReference>
<dbReference type="Proteomes" id="UP000579153">
    <property type="component" value="Unassembled WGS sequence"/>
</dbReference>